<reference evidence="1 3" key="1">
    <citation type="journal article" date="2008" name="Science">
        <title>The Physcomitrella genome reveals evolutionary insights into the conquest of land by plants.</title>
        <authorList>
            <person name="Rensing S."/>
            <person name="Lang D."/>
            <person name="Zimmer A."/>
            <person name="Terry A."/>
            <person name="Salamov A."/>
            <person name="Shapiro H."/>
            <person name="Nishiyama T."/>
            <person name="Perroud P.-F."/>
            <person name="Lindquist E."/>
            <person name="Kamisugi Y."/>
            <person name="Tanahashi T."/>
            <person name="Sakakibara K."/>
            <person name="Fujita T."/>
            <person name="Oishi K."/>
            <person name="Shin-I T."/>
            <person name="Kuroki Y."/>
            <person name="Toyoda A."/>
            <person name="Suzuki Y."/>
            <person name="Hashimoto A."/>
            <person name="Yamaguchi K."/>
            <person name="Sugano A."/>
            <person name="Kohara Y."/>
            <person name="Fujiyama A."/>
            <person name="Anterola A."/>
            <person name="Aoki S."/>
            <person name="Ashton N."/>
            <person name="Barbazuk W.B."/>
            <person name="Barker E."/>
            <person name="Bennetzen J."/>
            <person name="Bezanilla M."/>
            <person name="Blankenship R."/>
            <person name="Cho S.H."/>
            <person name="Dutcher S."/>
            <person name="Estelle M."/>
            <person name="Fawcett J.A."/>
            <person name="Gundlach H."/>
            <person name="Hanada K."/>
            <person name="Heyl A."/>
            <person name="Hicks K.A."/>
            <person name="Hugh J."/>
            <person name="Lohr M."/>
            <person name="Mayer K."/>
            <person name="Melkozernov A."/>
            <person name="Murata T."/>
            <person name="Nelson D."/>
            <person name="Pils B."/>
            <person name="Prigge M."/>
            <person name="Reiss B."/>
            <person name="Renner T."/>
            <person name="Rombauts S."/>
            <person name="Rushton P."/>
            <person name="Sanderfoot A."/>
            <person name="Schween G."/>
            <person name="Shiu S.-H."/>
            <person name="Stueber K."/>
            <person name="Theodoulou F.L."/>
            <person name="Tu H."/>
            <person name="Van de Peer Y."/>
            <person name="Verrier P.J."/>
            <person name="Waters E."/>
            <person name="Wood A."/>
            <person name="Yang L."/>
            <person name="Cove D."/>
            <person name="Cuming A."/>
            <person name="Hasebe M."/>
            <person name="Lucas S."/>
            <person name="Mishler D.B."/>
            <person name="Reski R."/>
            <person name="Grigoriev I."/>
            <person name="Quatrano R.S."/>
            <person name="Boore J.L."/>
        </authorList>
    </citation>
    <scope>NUCLEOTIDE SEQUENCE [LARGE SCALE GENOMIC DNA]</scope>
    <source>
        <strain evidence="2 3">cv. Gransden 2004</strain>
    </source>
</reference>
<dbReference type="OrthoDB" id="1927644at2759"/>
<name>A0A2K1IDK8_PHYPA</name>
<accession>A0A2K1IDK8</accession>
<dbReference type="Gramene" id="Pp3c25_2860V3.5">
    <property type="protein sequence ID" value="Pp3c25_2860V3.5"/>
    <property type="gene ID" value="Pp3c25_2860"/>
</dbReference>
<organism evidence="1">
    <name type="scientific">Physcomitrium patens</name>
    <name type="common">Spreading-leaved earth moss</name>
    <name type="synonym">Physcomitrella patens</name>
    <dbReference type="NCBI Taxonomy" id="3218"/>
    <lineage>
        <taxon>Eukaryota</taxon>
        <taxon>Viridiplantae</taxon>
        <taxon>Streptophyta</taxon>
        <taxon>Embryophyta</taxon>
        <taxon>Bryophyta</taxon>
        <taxon>Bryophytina</taxon>
        <taxon>Bryopsida</taxon>
        <taxon>Funariidae</taxon>
        <taxon>Funariales</taxon>
        <taxon>Funariaceae</taxon>
        <taxon>Physcomitrium</taxon>
    </lineage>
</organism>
<dbReference type="RefSeq" id="XP_024365715.1">
    <property type="nucleotide sequence ID" value="XM_024509947.2"/>
</dbReference>
<dbReference type="EnsemblPlants" id="Pp3c25_2860V3.1">
    <property type="protein sequence ID" value="Pp3c25_2860V3.1"/>
    <property type="gene ID" value="Pp3c25_2860"/>
</dbReference>
<dbReference type="KEGG" id="ppp:112277514"/>
<dbReference type="RefSeq" id="XP_024365718.1">
    <property type="nucleotide sequence ID" value="XM_024509950.2"/>
</dbReference>
<evidence type="ECO:0000313" key="1">
    <source>
        <dbReference type="EMBL" id="PNR27368.1"/>
    </source>
</evidence>
<proteinExistence type="predicted"/>
<gene>
    <name evidence="2" type="primary">LOC112277514</name>
    <name evidence="1" type="ORF">PHYPA_029520</name>
</gene>
<protein>
    <submittedName>
        <fullName evidence="1 2">Uncharacterized protein</fullName>
    </submittedName>
</protein>
<dbReference type="GeneID" id="112277514"/>
<dbReference type="EnsemblPlants" id="Pp3c25_2860V3.5">
    <property type="protein sequence ID" value="Pp3c25_2860V3.5"/>
    <property type="gene ID" value="Pp3c25_2860"/>
</dbReference>
<reference evidence="2" key="3">
    <citation type="submission" date="2020-12" db="UniProtKB">
        <authorList>
            <consortium name="EnsemblPlants"/>
        </authorList>
    </citation>
    <scope>IDENTIFICATION</scope>
</reference>
<keyword evidence="3" id="KW-1185">Reference proteome</keyword>
<sequence>MASALDRVYQELAPDIRFLSPSCRSRALLLHADLAAFLQRLSACRPEDRVLVVVEAPELHCFLALQDLSRGQGENGLSRVQLQVVEALCKKSFGSQAPPIAGCRKALRAILLHYDSDEISVKNTVKLLSECAKEGWWDVAKFVVGRLCAHLKVADLGFIEQKILGTLRDSLVQHGANCLSVLLEPLHKMIFVHLSSLMAQGIPPEVETLPPAIKWYMRLLRKCAGKVVGNESQSTASLIKKLDIAFLFWPFVISFDEIEDRFALSNQIPFRKMSIWSSRYYSEIKRWRDKLIDLLCNDLSVTIASSLQVDGEPSCYSWLPFAEYALSPDHWTWLHDLLSHSKGSVEEIESRHKTFLETSTTDASTLGMATVLVEILAQEFRTCNHCHVSKNLKQALPASNTRHQGNAAECCGCLQQDGKCTDNAAALLIWMIGQPSTELCDNTWFLIFNNLLLAASTSREGFAIQYYDSSDEPLSDRMNPPFSHKEQMPLQAIDSTIITLVQNEKKTLLSKCSGGADRLQNQAFKQAEKSKWRLESVVWPALLSHISCCSYSFVYHRILEILETFGPQFPDFIDDMSKDNSSFPLLQLHMDQLLEVVKLEPRFILPLMMFLESGSKIEAISSLKPGKSEKSSSQDFKCAELNLCALQEDEYMAAIHHCVLQKSDSWKERFDVLYLRVAAFSCGSFRYLVGEWDSMVKTKSNMIQKSGVLSNARIFGKISTREAGVADTAGLVASIEGRRLLAWELRKWTEKVLGVSNAISKKCFPDHESLKRIYIWVSALHTKFLYVDAWLNVRLSALGRALRVQEEDTLWEREVNDEAGKGARSAKRPRLNSYTTNLLPRNFLETEREDSEWIVEALCRSSVSLEKYLLIYLSLNDTKRGRPKKGVATGSKQKAPPETISSHRKILVSYLAKHPSQIPNLASLCQNKTVLQVACEGILESSTKPFSIGGSDIFEVWFQFLEKFRLAGGKPRSLVYLHGGSLLDRLTECVLHGTTLLCNLPQDLLENLVSVSPGMIRRIYEEARQHLQSRPDAQFTGFQDTDDFCLRGVVTATDLKPQAMAECLESTMLDMFSSVGTASRSSHSRSSLLDLLSMVFASCRPESRNIVLSHLQESNLYKKSIVEDFDAITSKALAPGANEMAAELAPNEWVRRHQRMLLGPAFVLGVVFWCSKVLTVLKNIYEHRDLDSINHNVDGVRMDLNVSFSDQRAAICHILVTCEPNPCSNIPEDDQNAQTCVQKSSTSCEEMIFQLQAFAPSERNPSLYHSIISWLLQCCKMNIRLNLEHIRAICRLHPLMMRDGLIKRIDTELMEASKVEGKELVWKSSLEALRRGILDGLLAWLPLDARSNLTTTFDDVPSDFFLGSNSTSVEEIISCLRSTNIGVRRSAYYFVVAHQHHHHFVSSLALELCKRVVHAEPTKEQEAFLGVLMPVLMNESHTASMSVDAVVMLFRKAKALILNLNAGGESESAALSSEPKLKHVEALLRVALLACEVSPHNFATEEVALLLFTLAKAESSEEIVVGAMQCLIALALDLKVTIKHMKLLKDLLLHLAYKPAGDYVWHLAIAFAERFATGALKARFSLKDETNPGIHEEKLSLEFSFAVRELPRGCPLQRFIPLQAILKRFDCMGYRHT</sequence>
<dbReference type="EMBL" id="ABEU02000025">
    <property type="protein sequence ID" value="PNR27368.1"/>
    <property type="molecule type" value="Genomic_DNA"/>
</dbReference>
<dbReference type="RefSeq" id="XP_024365717.1">
    <property type="nucleotide sequence ID" value="XM_024509949.2"/>
</dbReference>
<dbReference type="PaxDb" id="3218-PP1S326_68V6.1"/>
<reference evidence="1 3" key="2">
    <citation type="journal article" date="2018" name="Plant J.">
        <title>The Physcomitrella patens chromosome-scale assembly reveals moss genome structure and evolution.</title>
        <authorList>
            <person name="Lang D."/>
            <person name="Ullrich K.K."/>
            <person name="Murat F."/>
            <person name="Fuchs J."/>
            <person name="Jenkins J."/>
            <person name="Haas F.B."/>
            <person name="Piednoel M."/>
            <person name="Gundlach H."/>
            <person name="Van Bel M."/>
            <person name="Meyberg R."/>
            <person name="Vives C."/>
            <person name="Morata J."/>
            <person name="Symeonidi A."/>
            <person name="Hiss M."/>
            <person name="Muchero W."/>
            <person name="Kamisugi Y."/>
            <person name="Saleh O."/>
            <person name="Blanc G."/>
            <person name="Decker E.L."/>
            <person name="van Gessel N."/>
            <person name="Grimwood J."/>
            <person name="Hayes R.D."/>
            <person name="Graham S.W."/>
            <person name="Gunter L.E."/>
            <person name="McDaniel S.F."/>
            <person name="Hoernstein S.N.W."/>
            <person name="Larsson A."/>
            <person name="Li F.W."/>
            <person name="Perroud P.F."/>
            <person name="Phillips J."/>
            <person name="Ranjan P."/>
            <person name="Rokshar D.S."/>
            <person name="Rothfels C.J."/>
            <person name="Schneider L."/>
            <person name="Shu S."/>
            <person name="Stevenson D.W."/>
            <person name="Thummler F."/>
            <person name="Tillich M."/>
            <person name="Villarreal Aguilar J.C."/>
            <person name="Widiez T."/>
            <person name="Wong G.K."/>
            <person name="Wymore A."/>
            <person name="Zhang Y."/>
            <person name="Zimmer A.D."/>
            <person name="Quatrano R.S."/>
            <person name="Mayer K.F.X."/>
            <person name="Goodstein D."/>
            <person name="Casacuberta J.M."/>
            <person name="Vandepoele K."/>
            <person name="Reski R."/>
            <person name="Cuming A.C."/>
            <person name="Tuskan G.A."/>
            <person name="Maumus F."/>
            <person name="Salse J."/>
            <person name="Schmutz J."/>
            <person name="Rensing S.A."/>
        </authorList>
    </citation>
    <scope>NUCLEOTIDE SEQUENCE [LARGE SCALE GENOMIC DNA]</scope>
    <source>
        <strain evidence="2 3">cv. Gransden 2004</strain>
    </source>
</reference>
<dbReference type="EnsemblPlants" id="Pp3c25_2860V3.2">
    <property type="protein sequence ID" value="Pp3c25_2860V3.2"/>
    <property type="gene ID" value="Pp3c25_2860"/>
</dbReference>
<dbReference type="Proteomes" id="UP000006727">
    <property type="component" value="Chromosome 25"/>
</dbReference>
<dbReference type="Gramene" id="Pp3c25_2860V3.1">
    <property type="protein sequence ID" value="Pp3c25_2860V3.1"/>
    <property type="gene ID" value="Pp3c25_2860"/>
</dbReference>
<evidence type="ECO:0000313" key="2">
    <source>
        <dbReference type="EnsemblPlants" id="Pp3c25_2860V3.1"/>
    </source>
</evidence>
<evidence type="ECO:0000313" key="3">
    <source>
        <dbReference type="Proteomes" id="UP000006727"/>
    </source>
</evidence>
<dbReference type="Gramene" id="Pp3c25_2860V3.2">
    <property type="protein sequence ID" value="Pp3c25_2860V3.2"/>
    <property type="gene ID" value="Pp3c25_2860"/>
</dbReference>